<dbReference type="PANTHER" id="PTHR46579:SF1">
    <property type="entry name" value="F5_8 TYPE C DOMAIN-CONTAINING PROTEIN"/>
    <property type="match status" value="1"/>
</dbReference>
<dbReference type="Proteomes" id="UP001150238">
    <property type="component" value="Unassembled WGS sequence"/>
</dbReference>
<feature type="compositionally biased region" description="Polar residues" evidence="2">
    <location>
        <begin position="495"/>
        <end position="511"/>
    </location>
</feature>
<evidence type="ECO:0000313" key="5">
    <source>
        <dbReference type="Proteomes" id="UP001150238"/>
    </source>
</evidence>
<evidence type="ECO:0000313" key="4">
    <source>
        <dbReference type="EMBL" id="KAJ4492141.1"/>
    </source>
</evidence>
<reference evidence="4" key="2">
    <citation type="journal article" date="2023" name="Proc. Natl. Acad. Sci. U.S.A.">
        <title>A global phylogenomic analysis of the shiitake genus Lentinula.</title>
        <authorList>
            <person name="Sierra-Patev S."/>
            <person name="Min B."/>
            <person name="Naranjo-Ortiz M."/>
            <person name="Looney B."/>
            <person name="Konkel Z."/>
            <person name="Slot J.C."/>
            <person name="Sakamoto Y."/>
            <person name="Steenwyk J.L."/>
            <person name="Rokas A."/>
            <person name="Carro J."/>
            <person name="Camarero S."/>
            <person name="Ferreira P."/>
            <person name="Molpeceres G."/>
            <person name="Ruiz-Duenas F.J."/>
            <person name="Serrano A."/>
            <person name="Henrissat B."/>
            <person name="Drula E."/>
            <person name="Hughes K.W."/>
            <person name="Mata J.L."/>
            <person name="Ishikawa N.K."/>
            <person name="Vargas-Isla R."/>
            <person name="Ushijima S."/>
            <person name="Smith C.A."/>
            <person name="Donoghue J."/>
            <person name="Ahrendt S."/>
            <person name="Andreopoulos W."/>
            <person name="He G."/>
            <person name="LaButti K."/>
            <person name="Lipzen A."/>
            <person name="Ng V."/>
            <person name="Riley R."/>
            <person name="Sandor L."/>
            <person name="Barry K."/>
            <person name="Martinez A.T."/>
            <person name="Xiao Y."/>
            <person name="Gibbons J.G."/>
            <person name="Terashima K."/>
            <person name="Grigoriev I.V."/>
            <person name="Hibbett D."/>
        </authorList>
    </citation>
    <scope>NUCLEOTIDE SEQUENCE</scope>
    <source>
        <strain evidence="4">Sp2 HRB7682 ss15</strain>
    </source>
</reference>
<dbReference type="PANTHER" id="PTHR46579">
    <property type="entry name" value="F5/8 TYPE C DOMAIN-CONTAINING PROTEIN-RELATED"/>
    <property type="match status" value="1"/>
</dbReference>
<organism evidence="4 5">
    <name type="scientific">Lentinula lateritia</name>
    <dbReference type="NCBI Taxonomy" id="40482"/>
    <lineage>
        <taxon>Eukaryota</taxon>
        <taxon>Fungi</taxon>
        <taxon>Dikarya</taxon>
        <taxon>Basidiomycota</taxon>
        <taxon>Agaricomycotina</taxon>
        <taxon>Agaricomycetes</taxon>
        <taxon>Agaricomycetidae</taxon>
        <taxon>Agaricales</taxon>
        <taxon>Marasmiineae</taxon>
        <taxon>Omphalotaceae</taxon>
        <taxon>Lentinula</taxon>
    </lineage>
</organism>
<accession>A0A9W9DYH4</accession>
<evidence type="ECO:0000256" key="3">
    <source>
        <dbReference type="SAM" id="Phobius"/>
    </source>
</evidence>
<dbReference type="AlphaFoldDB" id="A0A9W9DYH4"/>
<dbReference type="EMBL" id="JANVFS010000005">
    <property type="protein sequence ID" value="KAJ4492141.1"/>
    <property type="molecule type" value="Genomic_DNA"/>
</dbReference>
<name>A0A9W9DYH4_9AGAR</name>
<gene>
    <name evidence="4" type="ORF">C8J55DRAFT_534007</name>
</gene>
<keyword evidence="3" id="KW-0812">Transmembrane</keyword>
<feature type="coiled-coil region" evidence="1">
    <location>
        <begin position="467"/>
        <end position="494"/>
    </location>
</feature>
<evidence type="ECO:0000256" key="2">
    <source>
        <dbReference type="SAM" id="MobiDB-lite"/>
    </source>
</evidence>
<comment type="caution">
    <text evidence="4">The sequence shown here is derived from an EMBL/GenBank/DDBJ whole genome shotgun (WGS) entry which is preliminary data.</text>
</comment>
<proteinExistence type="predicted"/>
<protein>
    <submittedName>
        <fullName evidence="4">Uncharacterized protein</fullName>
    </submittedName>
</protein>
<reference evidence="4" key="1">
    <citation type="submission" date="2022-08" db="EMBL/GenBank/DDBJ databases">
        <authorList>
            <consortium name="DOE Joint Genome Institute"/>
            <person name="Min B."/>
            <person name="Riley R."/>
            <person name="Sierra-Patev S."/>
            <person name="Naranjo-Ortiz M."/>
            <person name="Looney B."/>
            <person name="Konkel Z."/>
            <person name="Slot J.C."/>
            <person name="Sakamoto Y."/>
            <person name="Steenwyk J.L."/>
            <person name="Rokas A."/>
            <person name="Carro J."/>
            <person name="Camarero S."/>
            <person name="Ferreira P."/>
            <person name="Molpeceres G."/>
            <person name="Ruiz-Duenas F.J."/>
            <person name="Serrano A."/>
            <person name="Henrissat B."/>
            <person name="Drula E."/>
            <person name="Hughes K.W."/>
            <person name="Mata J.L."/>
            <person name="Ishikawa N.K."/>
            <person name="Vargas-Isla R."/>
            <person name="Ushijima S."/>
            <person name="Smith C.A."/>
            <person name="Ahrendt S."/>
            <person name="Andreopoulos W."/>
            <person name="He G."/>
            <person name="Labutti K."/>
            <person name="Lipzen A."/>
            <person name="Ng V."/>
            <person name="Sandor L."/>
            <person name="Barry K."/>
            <person name="Martinez A.T."/>
            <person name="Xiao Y."/>
            <person name="Gibbons J.G."/>
            <person name="Terashima K."/>
            <person name="Hibbett D.S."/>
            <person name="Grigoriev I.V."/>
        </authorList>
    </citation>
    <scope>NUCLEOTIDE SEQUENCE</scope>
    <source>
        <strain evidence="4">Sp2 HRB7682 ss15</strain>
    </source>
</reference>
<keyword evidence="3" id="KW-1133">Transmembrane helix</keyword>
<feature type="transmembrane region" description="Helical" evidence="3">
    <location>
        <begin position="65"/>
        <end position="92"/>
    </location>
</feature>
<keyword evidence="1" id="KW-0175">Coiled coil</keyword>
<evidence type="ECO:0000256" key="1">
    <source>
        <dbReference type="SAM" id="Coils"/>
    </source>
</evidence>
<feature type="region of interest" description="Disordered" evidence="2">
    <location>
        <begin position="495"/>
        <end position="514"/>
    </location>
</feature>
<sequence length="903" mass="103573">MPICTCSKCNKKQVEIGGILDVKYLIQSAVHMRSMMQDRLSIYHIGTSTIQYQKPQRRALTNHKICISASFIIFLLAEIILIISFCCTLVVWLNVKAGVSQATANTVLHVLQFMFTTFLEILAKTLNATLGVKVNFPKLKIPQDIRSTFNQLEGCEPEIIRTISCPTCYKQYVTAPFPIQCDWKESPLSRACNTELWHIQCFGKQSKSVPKTLYNTQNFHPWLSFFLMRRSIEDHLETTFQHKPAAFGADMHNYQDSPAWKDLQEYFNTRYNLAFGLYIDWFNPFTNKIAENIFIVGLIPPPSSPNPTTISHILDPFVSKMLEFQSPGKKVVSYCHPAGVFVQTKVFALIADLQAIRKTGGFLSPSANLLCSFCDCTSDDIDNLDVTSWSLRDGIHVWQQAAEWLSIRTKSGRQDYASTTGVRWTALHRLPHWDPVKHLVLGFMHNWLEGVLAHQLRTLWGIGHAELSESADELEELQAEIAQYNVTLSQDSDHSVTLSGSAQSDDSTPTPKATPYLSELDFDDDISEDPDYQPINENQQGISNFSDKQLIYIRGCIKDIMLPTWVDRPPHGKLKAHDYLTLFTSIFPLIIPHLWWNNNEQSQEYKLFESYIHLTASTNIICSFKISNSEAENFSFQYTKYRESTRQLFPECHNLPNHHFAMHNEQLLKYWGPMPALSEFPGEQLNGMLQKVKTNHRIYDMAYTMLKQMCRFGQVEALWHDNDTNDKYIKQLYTIIKSNSAKSPHQEYVILQQYLHQIGRPFRTYTDIPHPEYSLVLPPAAKRVLNISVNKYTYISNSMTGLHKLYTGFIHTILQLPLEGILQSFLLVQEHFILPLAEDQKAPYIKYPELMTRIVGAAPSNKIFVIEPQHIITHLTTMFQTKGTYGIPFETYVVCCGLNRGRK</sequence>
<keyword evidence="3" id="KW-0472">Membrane</keyword>